<dbReference type="GeneID" id="24100547"/>
<dbReference type="Proteomes" id="UP000006352">
    <property type="component" value="Unassembled WGS sequence"/>
</dbReference>
<accession>J4IC18</accession>
<gene>
    <name evidence="2" type="ORF">FIBRA_07865</name>
</gene>
<feature type="region of interest" description="Disordered" evidence="1">
    <location>
        <begin position="207"/>
        <end position="260"/>
    </location>
</feature>
<evidence type="ECO:0000313" key="3">
    <source>
        <dbReference type="Proteomes" id="UP000006352"/>
    </source>
</evidence>
<keyword evidence="3" id="KW-1185">Reference proteome</keyword>
<reference evidence="2 3" key="1">
    <citation type="journal article" date="2012" name="Appl. Environ. Microbiol.">
        <title>Short-read sequencing for genomic analysis of the brown rot fungus Fibroporia radiculosa.</title>
        <authorList>
            <person name="Tang J.D."/>
            <person name="Perkins A.D."/>
            <person name="Sonstegard T.S."/>
            <person name="Schroeder S.G."/>
            <person name="Burgess S.C."/>
            <person name="Diehl S.V."/>
        </authorList>
    </citation>
    <scope>NUCLEOTIDE SEQUENCE [LARGE SCALE GENOMIC DNA]</scope>
    <source>
        <strain evidence="2 3">TFFH 294</strain>
    </source>
</reference>
<dbReference type="HOGENOM" id="CLU_615439_0_0_1"/>
<dbReference type="AlphaFoldDB" id="J4IC18"/>
<feature type="region of interest" description="Disordered" evidence="1">
    <location>
        <begin position="353"/>
        <end position="414"/>
    </location>
</feature>
<feature type="compositionally biased region" description="Polar residues" evidence="1">
    <location>
        <begin position="356"/>
        <end position="370"/>
    </location>
</feature>
<dbReference type="InParanoid" id="J4IC18"/>
<dbReference type="EMBL" id="HE797198">
    <property type="protein sequence ID" value="CCM05636.1"/>
    <property type="molecule type" value="Genomic_DNA"/>
</dbReference>
<dbReference type="STRING" id="599839.J4IC18"/>
<sequence>MQKCRELSRLPPARKLKSLNFKHTTPGSIGVLFGAGVGFYVGPLDPTHPAAQLRQYALHKLLPQVKTGSFTLRAIPQAALNRVAIPWPSPPFSPAPEKWPNDSRLNVSIMKIVSKSVSKSACVRSKIGLRIKTALSLIVTRGADVERDVGGVERIVFKEEDVGATWLLSSWSYIVQPTLEVYRMPYEKLIPSLRVALSAVKHKADKLDASEWSQAQDPRMKRSPNSAVHRSSLAPSRGKDKRSENQEPDCGQHPSVRTTPLEIYAPASQTEEMEAQSHWISQLLSSAGQQTESVYDVDTLDVGAQDDVKLDLEAALPDEVTEPRPVWLSSASAQFPGAKPHSFRSLLASLRDESSPEQTELTGVGATQATDVPGRMRMPSVPSSPIYFPSQFNHNPRKQKGLSDSVNTTSRKDISSRLFQNKPVLFNKKLKTVSKNTNEGKCSKE</sequence>
<organism evidence="2 3">
    <name type="scientific">Fibroporia radiculosa</name>
    <dbReference type="NCBI Taxonomy" id="599839"/>
    <lineage>
        <taxon>Eukaryota</taxon>
        <taxon>Fungi</taxon>
        <taxon>Dikarya</taxon>
        <taxon>Basidiomycota</taxon>
        <taxon>Agaricomycotina</taxon>
        <taxon>Agaricomycetes</taxon>
        <taxon>Polyporales</taxon>
        <taxon>Fibroporiaceae</taxon>
        <taxon>Fibroporia</taxon>
    </lineage>
</organism>
<protein>
    <submittedName>
        <fullName evidence="2">Uncharacterized protein</fullName>
    </submittedName>
</protein>
<evidence type="ECO:0000313" key="2">
    <source>
        <dbReference type="EMBL" id="CCM05636.1"/>
    </source>
</evidence>
<proteinExistence type="predicted"/>
<evidence type="ECO:0000256" key="1">
    <source>
        <dbReference type="SAM" id="MobiDB-lite"/>
    </source>
</evidence>
<dbReference type="RefSeq" id="XP_012184919.1">
    <property type="nucleotide sequence ID" value="XM_012329529.1"/>
</dbReference>
<dbReference type="OrthoDB" id="3265918at2759"/>
<name>J4IC18_9APHY</name>